<keyword evidence="1" id="KW-0812">Transmembrane</keyword>
<reference evidence="3" key="1">
    <citation type="submission" date="2022-06" db="EMBL/GenBank/DDBJ databases">
        <title>Aeoliella straminimaris, a novel planctomycete from sediments.</title>
        <authorList>
            <person name="Vitorino I.R."/>
            <person name="Lage O.M."/>
        </authorList>
    </citation>
    <scope>NUCLEOTIDE SEQUENCE</scope>
    <source>
        <strain evidence="3">ICT_H6.2</strain>
    </source>
</reference>
<gene>
    <name evidence="3" type="ORF">NG895_13490</name>
</gene>
<dbReference type="PROSITE" id="PS51257">
    <property type="entry name" value="PROKAR_LIPOPROTEIN"/>
    <property type="match status" value="1"/>
</dbReference>
<organism evidence="3 4">
    <name type="scientific">Aeoliella straminimaris</name>
    <dbReference type="NCBI Taxonomy" id="2954799"/>
    <lineage>
        <taxon>Bacteria</taxon>
        <taxon>Pseudomonadati</taxon>
        <taxon>Planctomycetota</taxon>
        <taxon>Planctomycetia</taxon>
        <taxon>Pirellulales</taxon>
        <taxon>Lacipirellulaceae</taxon>
        <taxon>Aeoliella</taxon>
    </lineage>
</organism>
<dbReference type="EMBL" id="JAMXLR010000043">
    <property type="protein sequence ID" value="MCO6044917.1"/>
    <property type="molecule type" value="Genomic_DNA"/>
</dbReference>
<protein>
    <submittedName>
        <fullName evidence="3">Uncharacterized protein</fullName>
    </submittedName>
</protein>
<feature type="transmembrane region" description="Helical" evidence="1">
    <location>
        <begin position="57"/>
        <end position="72"/>
    </location>
</feature>
<feature type="chain" id="PRO_5040810350" evidence="2">
    <location>
        <begin position="24"/>
        <end position="141"/>
    </location>
</feature>
<evidence type="ECO:0000313" key="4">
    <source>
        <dbReference type="Proteomes" id="UP001155241"/>
    </source>
</evidence>
<keyword evidence="2" id="KW-0732">Signal</keyword>
<keyword evidence="4" id="KW-1185">Reference proteome</keyword>
<evidence type="ECO:0000313" key="3">
    <source>
        <dbReference type="EMBL" id="MCO6044917.1"/>
    </source>
</evidence>
<dbReference type="Proteomes" id="UP001155241">
    <property type="component" value="Unassembled WGS sequence"/>
</dbReference>
<feature type="transmembrane region" description="Helical" evidence="1">
    <location>
        <begin position="35"/>
        <end position="50"/>
    </location>
</feature>
<accession>A0A9X2FB50</accession>
<keyword evidence="1" id="KW-0472">Membrane</keyword>
<sequence>MKFSLRTLLVAALLISVACALLASRSEYGSTITQAAYQFSLLAALVATIYRSGAQRAFWIGYSIFGWGRLWLEMDPVRRYGVSIHEFLYGEVPTEGVAAIHHQELMYRFLRTLANLESIVIALLGGCLAAFLYRRREKANR</sequence>
<dbReference type="RefSeq" id="WP_252853028.1">
    <property type="nucleotide sequence ID" value="NZ_JAMXLR010000043.1"/>
</dbReference>
<feature type="signal peptide" evidence="2">
    <location>
        <begin position="1"/>
        <end position="23"/>
    </location>
</feature>
<evidence type="ECO:0000256" key="1">
    <source>
        <dbReference type="SAM" id="Phobius"/>
    </source>
</evidence>
<comment type="caution">
    <text evidence="3">The sequence shown here is derived from an EMBL/GenBank/DDBJ whole genome shotgun (WGS) entry which is preliminary data.</text>
</comment>
<feature type="transmembrane region" description="Helical" evidence="1">
    <location>
        <begin position="113"/>
        <end position="133"/>
    </location>
</feature>
<name>A0A9X2FB50_9BACT</name>
<dbReference type="AlphaFoldDB" id="A0A9X2FB50"/>
<evidence type="ECO:0000256" key="2">
    <source>
        <dbReference type="SAM" id="SignalP"/>
    </source>
</evidence>
<keyword evidence="1" id="KW-1133">Transmembrane helix</keyword>
<proteinExistence type="predicted"/>